<keyword evidence="3 11" id="KW-0812">Transmembrane</keyword>
<keyword evidence="8 11" id="KW-0675">Receptor</keyword>
<sequence>MELPVKDNQSVQYCFHSGNISCLKEIRTKYSSVILYIFGTAAVVLTFCGNLVVIISISHFKQLHTPTNILVLSLAVADFLVGVIIMPFMLIQSVETCWYFGETVCYIYTCFLTTLTTVSVFNLVLIAIDRYFAVCDPLLYSTRITVWITCIAVLMTWLLTFCYAFAELFSGGSIEGNLELDPCPGDCLLLLNSTWSIVDPIFGFIFPVYIMAILYTKIFIVAKRHAKAISIQQNSQNNKYKSNKSKKSERKAAKTLGIVMAVFLFCLSPIYIFTVINFFTNVTLPSAVSCTLIWLIYLNSSMNPIMYALFYPWFQKSFKLIVTLQIFQYCFHSGNISCMKEIRTKYSSVILYIFGTAAVVLTFCGNLVVIISISHFKQLHTPTNILVLSLAVADFLVGVIIMPFMLIQSVETCWYVGETVCYIYTCFLTTLTTVSVFNLVLIAIDRYFAVCDPLLYSTRITVRITCIAVLVTWLLTFSYVCSEVFSAGSIEGNLELDPCPGDCLIMLNSTWSIVDPIFGFILPVHIMAILYTKIFIVAKRHAKAISMQQNSQNNKYKSNKSKKSERKAAKTLGIVMAVFLFCLSPIYIFTVINLFTNVTLPSAVSCTLIWLIYLNSSMNPIMYALFYPWFQKSFKLIVTLQICRNGSSLTILIPEY</sequence>
<evidence type="ECO:0000256" key="5">
    <source>
        <dbReference type="ARBA" id="ARBA00023040"/>
    </source>
</evidence>
<evidence type="ECO:0000259" key="13">
    <source>
        <dbReference type="PROSITE" id="PS50262"/>
    </source>
</evidence>
<feature type="domain" description="G-protein coupled receptors family 1 profile" evidence="13">
    <location>
        <begin position="49"/>
        <end position="307"/>
    </location>
</feature>
<protein>
    <submittedName>
        <fullName evidence="14">TAA7C protein</fullName>
    </submittedName>
</protein>
<feature type="transmembrane region" description="Helical" evidence="12">
    <location>
        <begin position="33"/>
        <end position="57"/>
    </location>
</feature>
<organism evidence="14 15">
    <name type="scientific">Polypterus senegalus</name>
    <name type="common">Senegal bichir</name>
    <dbReference type="NCBI Taxonomy" id="55291"/>
    <lineage>
        <taxon>Eukaryota</taxon>
        <taxon>Metazoa</taxon>
        <taxon>Chordata</taxon>
        <taxon>Craniata</taxon>
        <taxon>Vertebrata</taxon>
        <taxon>Euteleostomi</taxon>
        <taxon>Actinopterygii</taxon>
        <taxon>Polypteriformes</taxon>
        <taxon>Polypteridae</taxon>
        <taxon>Polypterus</taxon>
    </lineage>
</organism>
<feature type="transmembrane region" description="Helical" evidence="12">
    <location>
        <begin position="106"/>
        <end position="132"/>
    </location>
</feature>
<dbReference type="InterPro" id="IPR017452">
    <property type="entry name" value="GPCR_Rhodpsn_7TM"/>
</dbReference>
<dbReference type="SUPFAM" id="SSF81321">
    <property type="entry name" value="Family A G protein-coupled receptor-like"/>
    <property type="match status" value="2"/>
</dbReference>
<dbReference type="Pfam" id="PF00001">
    <property type="entry name" value="7tm_1"/>
    <property type="match status" value="2"/>
</dbReference>
<dbReference type="Proteomes" id="UP001166052">
    <property type="component" value="Unassembled WGS sequence"/>
</dbReference>
<keyword evidence="15" id="KW-1185">Reference proteome</keyword>
<dbReference type="InterPro" id="IPR050569">
    <property type="entry name" value="TAAR"/>
</dbReference>
<dbReference type="PANTHER" id="PTHR24249">
    <property type="entry name" value="HISTAMINE RECEPTOR-RELATED G-PROTEIN COUPLED RECEPTOR"/>
    <property type="match status" value="1"/>
</dbReference>
<keyword evidence="4 12" id="KW-1133">Transmembrane helix</keyword>
<keyword evidence="10 11" id="KW-0807">Transducer</keyword>
<feature type="transmembrane region" description="Helical" evidence="12">
    <location>
        <begin position="608"/>
        <end position="630"/>
    </location>
</feature>
<accession>A0ABS2YQC6</accession>
<dbReference type="InterPro" id="IPR000276">
    <property type="entry name" value="GPCR_Rhodpsn"/>
</dbReference>
<feature type="transmembrane region" description="Helical" evidence="12">
    <location>
        <begin position="572"/>
        <end position="596"/>
    </location>
</feature>
<feature type="transmembrane region" description="Helical" evidence="12">
    <location>
        <begin position="201"/>
        <end position="222"/>
    </location>
</feature>
<dbReference type="EMBL" id="JAAWVN010000232">
    <property type="protein sequence ID" value="MBN3288969.1"/>
    <property type="molecule type" value="Genomic_DNA"/>
</dbReference>
<evidence type="ECO:0000256" key="11">
    <source>
        <dbReference type="RuleBase" id="RU000688"/>
    </source>
</evidence>
<feature type="non-terminal residue" evidence="14">
    <location>
        <position position="656"/>
    </location>
</feature>
<feature type="transmembrane region" description="Helical" evidence="12">
    <location>
        <begin position="422"/>
        <end position="448"/>
    </location>
</feature>
<evidence type="ECO:0000256" key="3">
    <source>
        <dbReference type="ARBA" id="ARBA00022692"/>
    </source>
</evidence>
<dbReference type="PRINTS" id="PR01830">
    <property type="entry name" value="TRACEAMINER"/>
</dbReference>
<evidence type="ECO:0000313" key="14">
    <source>
        <dbReference type="EMBL" id="MBN3288969.1"/>
    </source>
</evidence>
<name>A0ABS2YQC6_POLSE</name>
<evidence type="ECO:0000256" key="8">
    <source>
        <dbReference type="ARBA" id="ARBA00023170"/>
    </source>
</evidence>
<proteinExistence type="inferred from homology"/>
<feature type="transmembrane region" description="Helical" evidence="12">
    <location>
        <begin position="69"/>
        <end position="94"/>
    </location>
</feature>
<reference evidence="14" key="1">
    <citation type="journal article" date="2021" name="Cell">
        <title>Tracing the genetic footprints of vertebrate landing in non-teleost ray-finned fishes.</title>
        <authorList>
            <person name="Bi X."/>
            <person name="Wang K."/>
            <person name="Yang L."/>
            <person name="Pan H."/>
            <person name="Jiang H."/>
            <person name="Wei Q."/>
            <person name="Fang M."/>
            <person name="Yu H."/>
            <person name="Zhu C."/>
            <person name="Cai Y."/>
            <person name="He Y."/>
            <person name="Gan X."/>
            <person name="Zeng H."/>
            <person name="Yu D."/>
            <person name="Zhu Y."/>
            <person name="Jiang H."/>
            <person name="Qiu Q."/>
            <person name="Yang H."/>
            <person name="Zhang Y.E."/>
            <person name="Wang W."/>
            <person name="Zhu M."/>
            <person name="He S."/>
            <person name="Zhang G."/>
        </authorList>
    </citation>
    <scope>NUCLEOTIDE SEQUENCE</scope>
    <source>
        <strain evidence="14">Bchr_001</strain>
    </source>
</reference>
<keyword evidence="2" id="KW-1003">Cell membrane</keyword>
<dbReference type="PROSITE" id="PS50262">
    <property type="entry name" value="G_PROTEIN_RECEP_F1_2"/>
    <property type="match status" value="2"/>
</dbReference>
<feature type="domain" description="G-protein coupled receptors family 1 profile" evidence="13">
    <location>
        <begin position="365"/>
        <end position="623"/>
    </location>
</feature>
<comment type="subcellular location">
    <subcellularLocation>
        <location evidence="1">Cell membrane</location>
        <topology evidence="1">Multi-pass membrane protein</topology>
    </subcellularLocation>
</comment>
<feature type="transmembrane region" description="Helical" evidence="12">
    <location>
        <begin position="517"/>
        <end position="538"/>
    </location>
</feature>
<evidence type="ECO:0000256" key="6">
    <source>
        <dbReference type="ARBA" id="ARBA00023136"/>
    </source>
</evidence>
<evidence type="ECO:0000313" key="15">
    <source>
        <dbReference type="Proteomes" id="UP001166052"/>
    </source>
</evidence>
<keyword evidence="5 11" id="KW-0297">G-protein coupled receptor</keyword>
<dbReference type="Gene3D" id="1.20.1070.10">
    <property type="entry name" value="Rhodopsin 7-helix transmembrane proteins"/>
    <property type="match status" value="2"/>
</dbReference>
<evidence type="ECO:0000256" key="9">
    <source>
        <dbReference type="ARBA" id="ARBA00023180"/>
    </source>
</evidence>
<dbReference type="CDD" id="cd15055">
    <property type="entry name" value="7tmA_TAARs"/>
    <property type="match status" value="2"/>
</dbReference>
<keyword evidence="7" id="KW-1015">Disulfide bond</keyword>
<evidence type="ECO:0000256" key="7">
    <source>
        <dbReference type="ARBA" id="ARBA00023157"/>
    </source>
</evidence>
<feature type="transmembrane region" description="Helical" evidence="12">
    <location>
        <begin position="252"/>
        <end position="272"/>
    </location>
</feature>
<evidence type="ECO:0000256" key="10">
    <source>
        <dbReference type="ARBA" id="ARBA00023224"/>
    </source>
</evidence>
<dbReference type="InterPro" id="IPR009132">
    <property type="entry name" value="TAAR_fam"/>
</dbReference>
<feature type="transmembrane region" description="Helical" evidence="12">
    <location>
        <begin position="385"/>
        <end position="410"/>
    </location>
</feature>
<feature type="non-terminal residue" evidence="14">
    <location>
        <position position="1"/>
    </location>
</feature>
<keyword evidence="9" id="KW-0325">Glycoprotein</keyword>
<feature type="transmembrane region" description="Helical" evidence="12">
    <location>
        <begin position="144"/>
        <end position="166"/>
    </location>
</feature>
<evidence type="ECO:0000256" key="2">
    <source>
        <dbReference type="ARBA" id="ARBA00022475"/>
    </source>
</evidence>
<comment type="caution">
    <text evidence="14">The sequence shown here is derived from an EMBL/GenBank/DDBJ whole genome shotgun (WGS) entry which is preliminary data.</text>
</comment>
<feature type="transmembrane region" description="Helical" evidence="12">
    <location>
        <begin position="349"/>
        <end position="373"/>
    </location>
</feature>
<dbReference type="PROSITE" id="PS00237">
    <property type="entry name" value="G_PROTEIN_RECEP_F1_1"/>
    <property type="match status" value="2"/>
</dbReference>
<evidence type="ECO:0000256" key="4">
    <source>
        <dbReference type="ARBA" id="ARBA00022989"/>
    </source>
</evidence>
<keyword evidence="6 12" id="KW-0472">Membrane</keyword>
<dbReference type="SMART" id="SM01381">
    <property type="entry name" value="7TM_GPCR_Srsx"/>
    <property type="match status" value="1"/>
</dbReference>
<gene>
    <name evidence="14" type="primary">Taar7c</name>
    <name evidence="14" type="ORF">GTO92_0009738</name>
</gene>
<evidence type="ECO:0000256" key="1">
    <source>
        <dbReference type="ARBA" id="ARBA00004651"/>
    </source>
</evidence>
<evidence type="ECO:0000256" key="12">
    <source>
        <dbReference type="SAM" id="Phobius"/>
    </source>
</evidence>
<dbReference type="PRINTS" id="PR00237">
    <property type="entry name" value="GPCRRHODOPSN"/>
</dbReference>
<dbReference type="PANTHER" id="PTHR24249:SF381">
    <property type="entry name" value="TRACE AMINE ASSOCIATED RECEPTOR 19P-RELATED"/>
    <property type="match status" value="1"/>
</dbReference>
<comment type="similarity">
    <text evidence="11">Belongs to the G-protein coupled receptor 1 family.</text>
</comment>